<dbReference type="EC" id="5.1.1.1" evidence="5"/>
<gene>
    <name evidence="9" type="ORF">SAMN05443428_10889</name>
</gene>
<dbReference type="InterPro" id="IPR001608">
    <property type="entry name" value="Ala_racemase_N"/>
</dbReference>
<evidence type="ECO:0000256" key="2">
    <source>
        <dbReference type="ARBA" id="ARBA00001933"/>
    </source>
</evidence>
<dbReference type="Gene3D" id="3.20.20.10">
    <property type="entry name" value="Alanine racemase"/>
    <property type="match status" value="1"/>
</dbReference>
<dbReference type="NCBIfam" id="TIGR00492">
    <property type="entry name" value="alr"/>
    <property type="match status" value="1"/>
</dbReference>
<dbReference type="Pfam" id="PF01168">
    <property type="entry name" value="Ala_racemase_N"/>
    <property type="match status" value="1"/>
</dbReference>
<dbReference type="SMART" id="SM01005">
    <property type="entry name" value="Ala_racemase_C"/>
    <property type="match status" value="1"/>
</dbReference>
<dbReference type="SUPFAM" id="SSF50621">
    <property type="entry name" value="Alanine racemase C-terminal domain-like"/>
    <property type="match status" value="1"/>
</dbReference>
<dbReference type="PROSITE" id="PS00395">
    <property type="entry name" value="ALANINE_RACEMASE"/>
    <property type="match status" value="1"/>
</dbReference>
<dbReference type="AlphaFoldDB" id="A0A1T4XFX3"/>
<sequence length="386" mass="43531">MFYDFRPYYAEINLDNFRHNFREVKRLAKGKKTFGVIKADGYGHGAVELARVLDEEGADYFAVAVVTEAIELRKNGYKKPILILGFTPPTFAKEIVEYDITQTVFSYELAEAISAEAKKQEKTAKIHIKLDTGMGRVGFIANDDAVNEILRIAKLDNIYLEGIFTHFASADELDKSFTKKQIEKYVYVVDKLKEKGIEFEIKHVSNSAAIIDLPEAYYDAVRPGIMLYGYYPSDEVNKERLILKPVMTLKANIVNIKEVSEDTPISYGRKFYTNRKSKIATLPFGYADGFTRLLFGKAFVIINGKAAPIVGRICMDQCMVDVTDCGDVKVGDEVIVMGQKDGIRNNADDIAKMLGTISYEVLCMVSKRVPRVYTENGEIIKVKNYV</sequence>
<dbReference type="GO" id="GO:0008784">
    <property type="term" value="F:alanine racemase activity"/>
    <property type="evidence" value="ECO:0007669"/>
    <property type="project" value="UniProtKB-UniRule"/>
</dbReference>
<comment type="catalytic activity">
    <reaction evidence="1 5">
        <text>L-alanine = D-alanine</text>
        <dbReference type="Rhea" id="RHEA:20249"/>
        <dbReference type="ChEBI" id="CHEBI:57416"/>
        <dbReference type="ChEBI" id="CHEBI:57972"/>
        <dbReference type="EC" id="5.1.1.1"/>
    </reaction>
</comment>
<comment type="pathway">
    <text evidence="5">Amino-acid biosynthesis; D-alanine biosynthesis; D-alanine from L-alanine: step 1/1.</text>
</comment>
<dbReference type="CDD" id="cd00430">
    <property type="entry name" value="PLPDE_III_AR"/>
    <property type="match status" value="1"/>
</dbReference>
<dbReference type="RefSeq" id="WP_078696396.1">
    <property type="nucleotide sequence ID" value="NZ_FUYH01000008.1"/>
</dbReference>
<evidence type="ECO:0000259" key="8">
    <source>
        <dbReference type="SMART" id="SM01005"/>
    </source>
</evidence>
<dbReference type="SUPFAM" id="SSF51419">
    <property type="entry name" value="PLP-binding barrel"/>
    <property type="match status" value="1"/>
</dbReference>
<keyword evidence="10" id="KW-1185">Reference proteome</keyword>
<dbReference type="GO" id="GO:0030632">
    <property type="term" value="P:D-alanine biosynthetic process"/>
    <property type="evidence" value="ECO:0007669"/>
    <property type="project" value="UniProtKB-UniRule"/>
</dbReference>
<dbReference type="Proteomes" id="UP000190105">
    <property type="component" value="Unassembled WGS sequence"/>
</dbReference>
<evidence type="ECO:0000313" key="10">
    <source>
        <dbReference type="Proteomes" id="UP000190105"/>
    </source>
</evidence>
<feature type="active site" description="Proton acceptor; specific for L-alanine" evidence="5">
    <location>
        <position position="267"/>
    </location>
</feature>
<proteinExistence type="inferred from homology"/>
<name>A0A1T4XFX3_9CLOT</name>
<dbReference type="GO" id="GO:0030170">
    <property type="term" value="F:pyridoxal phosphate binding"/>
    <property type="evidence" value="ECO:0007669"/>
    <property type="project" value="UniProtKB-UniRule"/>
</dbReference>
<evidence type="ECO:0000313" key="9">
    <source>
        <dbReference type="EMBL" id="SKA87965.1"/>
    </source>
</evidence>
<dbReference type="GO" id="GO:0005829">
    <property type="term" value="C:cytosol"/>
    <property type="evidence" value="ECO:0007669"/>
    <property type="project" value="TreeGrafter"/>
</dbReference>
<evidence type="ECO:0000256" key="1">
    <source>
        <dbReference type="ARBA" id="ARBA00000316"/>
    </source>
</evidence>
<feature type="active site" description="Proton acceptor; specific for D-alanine" evidence="5">
    <location>
        <position position="38"/>
    </location>
</feature>
<organism evidence="9 10">
    <name type="scientific">Caloramator quimbayensis</name>
    <dbReference type="NCBI Taxonomy" id="1147123"/>
    <lineage>
        <taxon>Bacteria</taxon>
        <taxon>Bacillati</taxon>
        <taxon>Bacillota</taxon>
        <taxon>Clostridia</taxon>
        <taxon>Eubacteriales</taxon>
        <taxon>Clostridiaceae</taxon>
        <taxon>Caloramator</taxon>
    </lineage>
</organism>
<evidence type="ECO:0000256" key="6">
    <source>
        <dbReference type="PIRSR" id="PIRSR600821-50"/>
    </source>
</evidence>
<dbReference type="PANTHER" id="PTHR30511">
    <property type="entry name" value="ALANINE RACEMASE"/>
    <property type="match status" value="1"/>
</dbReference>
<feature type="modified residue" description="N6-(pyridoxal phosphate)lysine" evidence="5 6">
    <location>
        <position position="38"/>
    </location>
</feature>
<dbReference type="PRINTS" id="PR00992">
    <property type="entry name" value="ALARACEMASE"/>
</dbReference>
<dbReference type="Pfam" id="PF00842">
    <property type="entry name" value="Ala_racemase_C"/>
    <property type="match status" value="1"/>
</dbReference>
<evidence type="ECO:0000256" key="5">
    <source>
        <dbReference type="HAMAP-Rule" id="MF_01201"/>
    </source>
</evidence>
<dbReference type="InterPro" id="IPR000821">
    <property type="entry name" value="Ala_racemase"/>
</dbReference>
<dbReference type="FunFam" id="3.20.20.10:FF:000002">
    <property type="entry name" value="Alanine racemase"/>
    <property type="match status" value="1"/>
</dbReference>
<comment type="cofactor">
    <cofactor evidence="2 5 6">
        <name>pyridoxal 5'-phosphate</name>
        <dbReference type="ChEBI" id="CHEBI:597326"/>
    </cofactor>
</comment>
<dbReference type="InterPro" id="IPR020622">
    <property type="entry name" value="Ala_racemase_pyridoxalP-BS"/>
</dbReference>
<dbReference type="PANTHER" id="PTHR30511:SF0">
    <property type="entry name" value="ALANINE RACEMASE, CATABOLIC-RELATED"/>
    <property type="match status" value="1"/>
</dbReference>
<dbReference type="EMBL" id="FUYH01000008">
    <property type="protein sequence ID" value="SKA87965.1"/>
    <property type="molecule type" value="Genomic_DNA"/>
</dbReference>
<comment type="function">
    <text evidence="5">Catalyzes the interconversion of L-alanine and D-alanine. May also act on other amino acids.</text>
</comment>
<keyword evidence="3 5" id="KW-0663">Pyridoxal phosphate</keyword>
<dbReference type="GO" id="GO:0009252">
    <property type="term" value="P:peptidoglycan biosynthetic process"/>
    <property type="evidence" value="ECO:0007669"/>
    <property type="project" value="TreeGrafter"/>
</dbReference>
<protein>
    <recommendedName>
        <fullName evidence="5">Alanine racemase</fullName>
        <ecNumber evidence="5">5.1.1.1</ecNumber>
    </recommendedName>
</protein>
<feature type="binding site" evidence="5 7">
    <location>
        <position position="136"/>
    </location>
    <ligand>
        <name>substrate</name>
    </ligand>
</feature>
<dbReference type="FunFam" id="2.40.37.10:FF:000006">
    <property type="entry name" value="Alanine racemase"/>
    <property type="match status" value="1"/>
</dbReference>
<dbReference type="Gene3D" id="2.40.37.10">
    <property type="entry name" value="Lyase, Ornithine Decarboxylase, Chain A, domain 1"/>
    <property type="match status" value="1"/>
</dbReference>
<dbReference type="UniPathway" id="UPA00042">
    <property type="reaction ID" value="UER00497"/>
</dbReference>
<evidence type="ECO:0000256" key="4">
    <source>
        <dbReference type="ARBA" id="ARBA00023235"/>
    </source>
</evidence>
<evidence type="ECO:0000256" key="3">
    <source>
        <dbReference type="ARBA" id="ARBA00022898"/>
    </source>
</evidence>
<keyword evidence="4 5" id="KW-0413">Isomerase</keyword>
<feature type="domain" description="Alanine racemase C-terminal" evidence="8">
    <location>
        <begin position="246"/>
        <end position="374"/>
    </location>
</feature>
<dbReference type="STRING" id="1147123.SAMN05443428_10889"/>
<feature type="binding site" evidence="5 7">
    <location>
        <position position="315"/>
    </location>
    <ligand>
        <name>substrate</name>
    </ligand>
</feature>
<dbReference type="InterPro" id="IPR029066">
    <property type="entry name" value="PLP-binding_barrel"/>
</dbReference>
<reference evidence="10" key="1">
    <citation type="submission" date="2017-02" db="EMBL/GenBank/DDBJ databases">
        <authorList>
            <person name="Varghese N."/>
            <person name="Submissions S."/>
        </authorList>
    </citation>
    <scope>NUCLEOTIDE SEQUENCE [LARGE SCALE GENOMIC DNA]</scope>
    <source>
        <strain evidence="10">USBA 833</strain>
    </source>
</reference>
<dbReference type="OrthoDB" id="9813814at2"/>
<comment type="similarity">
    <text evidence="5">Belongs to the alanine racemase family.</text>
</comment>
<dbReference type="InterPro" id="IPR009006">
    <property type="entry name" value="Ala_racemase/Decarboxylase_C"/>
</dbReference>
<accession>A0A1T4XFX3</accession>
<dbReference type="HAMAP" id="MF_01201">
    <property type="entry name" value="Ala_racemase"/>
    <property type="match status" value="1"/>
</dbReference>
<evidence type="ECO:0000256" key="7">
    <source>
        <dbReference type="PIRSR" id="PIRSR600821-52"/>
    </source>
</evidence>
<dbReference type="InterPro" id="IPR011079">
    <property type="entry name" value="Ala_racemase_C"/>
</dbReference>